<accession>A0A926VCK5</accession>
<dbReference type="EMBL" id="JACJPW010000019">
    <property type="protein sequence ID" value="MBD2181337.1"/>
    <property type="molecule type" value="Genomic_DNA"/>
</dbReference>
<dbReference type="AlphaFoldDB" id="A0A926VCK5"/>
<dbReference type="Proteomes" id="UP000641646">
    <property type="component" value="Unassembled WGS sequence"/>
</dbReference>
<organism evidence="1 2">
    <name type="scientific">Aerosakkonema funiforme FACHB-1375</name>
    <dbReference type="NCBI Taxonomy" id="2949571"/>
    <lineage>
        <taxon>Bacteria</taxon>
        <taxon>Bacillati</taxon>
        <taxon>Cyanobacteriota</taxon>
        <taxon>Cyanophyceae</taxon>
        <taxon>Oscillatoriophycideae</taxon>
        <taxon>Aerosakkonematales</taxon>
        <taxon>Aerosakkonemataceae</taxon>
        <taxon>Aerosakkonema</taxon>
    </lineage>
</organism>
<sequence length="193" mass="22362">MAEIKLGKYLTIEKFCTCSNTYNKYASQIDPYPQNGEETLTALQDLNRFIIEPIIDFFGIDKFRLTYGFCSKDLKKYLDKKDPETGQKNGRVAPDIDQHMAHEINKNGKYYCQRLGAACDFLIVGEGSDRIIDWIISQKLPFDSLYYYGVDRPIHISYGPQHKREIWTFTATGQPTRKGIGHWLELVKQLHLL</sequence>
<name>A0A926VCK5_9CYAN</name>
<reference evidence="1" key="1">
    <citation type="journal article" date="2015" name="ISME J.">
        <title>Draft Genome Sequence of Streptomyces incarnatus NRRL8089, which Produces the Nucleoside Antibiotic Sinefungin.</title>
        <authorList>
            <person name="Oshima K."/>
            <person name="Hattori M."/>
            <person name="Shimizu H."/>
            <person name="Fukuda K."/>
            <person name="Nemoto M."/>
            <person name="Inagaki K."/>
            <person name="Tamura T."/>
        </authorList>
    </citation>
    <scope>NUCLEOTIDE SEQUENCE</scope>
    <source>
        <strain evidence="1">FACHB-1375</strain>
    </source>
</reference>
<reference evidence="1" key="2">
    <citation type="submission" date="2020-08" db="EMBL/GenBank/DDBJ databases">
        <authorList>
            <person name="Chen M."/>
            <person name="Teng W."/>
            <person name="Zhao L."/>
            <person name="Hu C."/>
            <person name="Zhou Y."/>
            <person name="Han B."/>
            <person name="Song L."/>
            <person name="Shu W."/>
        </authorList>
    </citation>
    <scope>NUCLEOTIDE SEQUENCE</scope>
    <source>
        <strain evidence="1">FACHB-1375</strain>
    </source>
</reference>
<comment type="caution">
    <text evidence="1">The sequence shown here is derived from an EMBL/GenBank/DDBJ whole genome shotgun (WGS) entry which is preliminary data.</text>
</comment>
<proteinExistence type="predicted"/>
<dbReference type="RefSeq" id="WP_190464104.1">
    <property type="nucleotide sequence ID" value="NZ_JACJPW010000019.1"/>
</dbReference>
<protein>
    <submittedName>
        <fullName evidence="1">Uncharacterized protein</fullName>
    </submittedName>
</protein>
<keyword evidence="2" id="KW-1185">Reference proteome</keyword>
<evidence type="ECO:0000313" key="1">
    <source>
        <dbReference type="EMBL" id="MBD2181337.1"/>
    </source>
</evidence>
<dbReference type="InterPro" id="IPR009045">
    <property type="entry name" value="Zn_M74/Hedgehog-like"/>
</dbReference>
<gene>
    <name evidence="1" type="ORF">H6G03_09500</name>
</gene>
<evidence type="ECO:0000313" key="2">
    <source>
        <dbReference type="Proteomes" id="UP000641646"/>
    </source>
</evidence>
<dbReference type="SUPFAM" id="SSF55166">
    <property type="entry name" value="Hedgehog/DD-peptidase"/>
    <property type="match status" value="1"/>
</dbReference>